<dbReference type="Gene3D" id="3.30.70.1450">
    <property type="entry name" value="Regulator of K+ conductance, C-terminal domain"/>
    <property type="match status" value="2"/>
</dbReference>
<keyword evidence="1" id="KW-0813">Transport</keyword>
<dbReference type="EMBL" id="VSSQ01015829">
    <property type="protein sequence ID" value="MPM56586.1"/>
    <property type="molecule type" value="Genomic_DNA"/>
</dbReference>
<dbReference type="PANTHER" id="PTHR43833">
    <property type="entry name" value="POTASSIUM CHANNEL PROTEIN 2-RELATED-RELATED"/>
    <property type="match status" value="1"/>
</dbReference>
<accession>A0A645AUP1</accession>
<evidence type="ECO:0000313" key="8">
    <source>
        <dbReference type="EMBL" id="MPM56586.1"/>
    </source>
</evidence>
<comment type="caution">
    <text evidence="8">The sequence shown here is derived from an EMBL/GenBank/DDBJ whole genome shotgun (WGS) entry which is preliminary data.</text>
</comment>
<dbReference type="GO" id="GO:0015079">
    <property type="term" value="F:potassium ion transmembrane transporter activity"/>
    <property type="evidence" value="ECO:0007669"/>
    <property type="project" value="InterPro"/>
</dbReference>
<dbReference type="PANTHER" id="PTHR43833:SF5">
    <property type="entry name" value="TRK SYSTEM POTASSIUM UPTAKE PROTEIN TRKA"/>
    <property type="match status" value="1"/>
</dbReference>
<name>A0A645AUP1_9ZZZZ</name>
<dbReference type="InterPro" id="IPR006037">
    <property type="entry name" value="RCK_C"/>
</dbReference>
<dbReference type="NCBIfam" id="NF007033">
    <property type="entry name" value="PRK09496.1-5"/>
    <property type="match status" value="1"/>
</dbReference>
<dbReference type="PROSITE" id="PS51201">
    <property type="entry name" value="RCK_N"/>
    <property type="match status" value="2"/>
</dbReference>
<dbReference type="Pfam" id="PF02080">
    <property type="entry name" value="TrkA_C"/>
    <property type="match status" value="2"/>
</dbReference>
<dbReference type="PRINTS" id="PR00335">
    <property type="entry name" value="KUPTAKETRKA"/>
</dbReference>
<dbReference type="InterPro" id="IPR003148">
    <property type="entry name" value="RCK_N"/>
</dbReference>
<dbReference type="Gene3D" id="3.40.50.720">
    <property type="entry name" value="NAD(P)-binding Rossmann-like Domain"/>
    <property type="match status" value="2"/>
</dbReference>
<keyword evidence="3" id="KW-0630">Potassium</keyword>
<proteinExistence type="predicted"/>
<keyword evidence="5" id="KW-0406">Ion transport</keyword>
<dbReference type="InterPro" id="IPR006036">
    <property type="entry name" value="K_uptake_TrkA"/>
</dbReference>
<feature type="domain" description="RCK C-terminal" evidence="7">
    <location>
        <begin position="140"/>
        <end position="222"/>
    </location>
</feature>
<evidence type="ECO:0000256" key="4">
    <source>
        <dbReference type="ARBA" id="ARBA00023027"/>
    </source>
</evidence>
<organism evidence="8">
    <name type="scientific">bioreactor metagenome</name>
    <dbReference type="NCBI Taxonomy" id="1076179"/>
    <lineage>
        <taxon>unclassified sequences</taxon>
        <taxon>metagenomes</taxon>
        <taxon>ecological metagenomes</taxon>
    </lineage>
</organism>
<dbReference type="SUPFAM" id="SSF51735">
    <property type="entry name" value="NAD(P)-binding Rossmann-fold domains"/>
    <property type="match status" value="2"/>
</dbReference>
<evidence type="ECO:0000256" key="2">
    <source>
        <dbReference type="ARBA" id="ARBA00022538"/>
    </source>
</evidence>
<keyword evidence="2" id="KW-0633">Potassium transport</keyword>
<protein>
    <submittedName>
        <fullName evidence="8">Trk system potassium uptake protein TrkA</fullName>
    </submittedName>
</protein>
<gene>
    <name evidence="8" type="primary">trkA_36</name>
    <name evidence="8" type="ORF">SDC9_103395</name>
</gene>
<dbReference type="NCBIfam" id="NF007039">
    <property type="entry name" value="PRK09496.3-2"/>
    <property type="match status" value="1"/>
</dbReference>
<feature type="domain" description="RCK N-terminal" evidence="6">
    <location>
        <begin position="1"/>
        <end position="120"/>
    </location>
</feature>
<dbReference type="SUPFAM" id="SSF116726">
    <property type="entry name" value="TrkA C-terminal domain-like"/>
    <property type="match status" value="2"/>
</dbReference>
<dbReference type="GO" id="GO:0005886">
    <property type="term" value="C:plasma membrane"/>
    <property type="evidence" value="ECO:0007669"/>
    <property type="project" value="InterPro"/>
</dbReference>
<evidence type="ECO:0000259" key="6">
    <source>
        <dbReference type="PROSITE" id="PS51201"/>
    </source>
</evidence>
<dbReference type="InterPro" id="IPR036291">
    <property type="entry name" value="NAD(P)-bd_dom_sf"/>
</dbReference>
<dbReference type="InterPro" id="IPR050721">
    <property type="entry name" value="Trk_Ktr_HKT_K-transport"/>
</dbReference>
<reference evidence="8" key="1">
    <citation type="submission" date="2019-08" db="EMBL/GenBank/DDBJ databases">
        <authorList>
            <person name="Kucharzyk K."/>
            <person name="Murdoch R.W."/>
            <person name="Higgins S."/>
            <person name="Loffler F."/>
        </authorList>
    </citation>
    <scope>NUCLEOTIDE SEQUENCE</scope>
</reference>
<keyword evidence="4" id="KW-0520">NAD</keyword>
<evidence type="ECO:0000256" key="3">
    <source>
        <dbReference type="ARBA" id="ARBA00022958"/>
    </source>
</evidence>
<feature type="domain" description="RCK C-terminal" evidence="7">
    <location>
        <begin position="370"/>
        <end position="450"/>
    </location>
</feature>
<evidence type="ECO:0000256" key="1">
    <source>
        <dbReference type="ARBA" id="ARBA00022448"/>
    </source>
</evidence>
<feature type="domain" description="RCK N-terminal" evidence="6">
    <location>
        <begin position="227"/>
        <end position="344"/>
    </location>
</feature>
<evidence type="ECO:0000259" key="7">
    <source>
        <dbReference type="PROSITE" id="PS51202"/>
    </source>
</evidence>
<dbReference type="PROSITE" id="PS51202">
    <property type="entry name" value="RCK_C"/>
    <property type="match status" value="2"/>
</dbReference>
<dbReference type="Pfam" id="PF02254">
    <property type="entry name" value="TrkA_N"/>
    <property type="match status" value="2"/>
</dbReference>
<evidence type="ECO:0000256" key="5">
    <source>
        <dbReference type="ARBA" id="ARBA00023065"/>
    </source>
</evidence>
<sequence length="450" mass="50190">MKIVIAGGGKVGSVLCAELATPENDIILIEKMEMRLDKLISTYDISGIVGNGASYDIQQEAGVADCDIFIAVTAQDEVNIMASILAKKLGAKYTIARVRNPEYSGHFDYVRESLGINLMINPELESARSIARIIKFPTVLSIQSFADNRVELIEIEIGSTVSLADLSLADFRKKFGDVLVCAIRRKNETLIPSGQDRLLVGDHAYIIGNRATIRKFYRTVCPQKTKINSALVIGGGRLTYYLLDFLKEYRMDIKVIEQSRQTAEELSAAYPNVEVILGDGTDQDVLQQEGIETYNAFISLIGVDEENIIASLYAIQQNVEKVITKVNRELLLKIFDSLGMETIITPKRVIANTILRFVRSLGNSSVSDVEALYRLADNEAEAIQFKVKETSRIIHIPLVRLNTKPNLLIAYIIRNKKLIIPSGQDVIKPNDRVIVVTKEKNYDDIDDIVY</sequence>
<dbReference type="AlphaFoldDB" id="A0A645AUP1"/>
<dbReference type="InterPro" id="IPR036721">
    <property type="entry name" value="RCK_C_sf"/>
</dbReference>